<name>A0A9D3ZLZ0_9ROSI</name>
<evidence type="ECO:0000313" key="1">
    <source>
        <dbReference type="EMBL" id="KAH1047791.1"/>
    </source>
</evidence>
<gene>
    <name evidence="1" type="ORF">J1N35_038575</name>
</gene>
<proteinExistence type="predicted"/>
<dbReference type="EMBL" id="JAIQCV010000011">
    <property type="protein sequence ID" value="KAH1047791.1"/>
    <property type="molecule type" value="Genomic_DNA"/>
</dbReference>
<dbReference type="AlphaFoldDB" id="A0A9D3ZLZ0"/>
<dbReference type="OrthoDB" id="998851at2759"/>
<sequence>MILDPGQQPPFKGNDKWHNLGTEASVGKMENIGPMDLMLIEENSPLVVSYGKKRQRVVEDCLVNLNISYDGGSIIVTTSSVEQSSRSVPNKLEKLGQQLYQTKSKTRKKKKNRVELEERLNRLYCQDTSDEILAEIMDVQARINWLRNGDRNTSFFHKVAAHRHSKGRINKLEVEDRR</sequence>
<comment type="caution">
    <text evidence="1">The sequence shown here is derived from an EMBL/GenBank/DDBJ whole genome shotgun (WGS) entry which is preliminary data.</text>
</comment>
<reference evidence="1 2" key="1">
    <citation type="journal article" date="2021" name="Plant Biotechnol. J.">
        <title>Multi-omics assisted identification of the key and species-specific regulatory components of drought-tolerant mechanisms in Gossypium stocksii.</title>
        <authorList>
            <person name="Yu D."/>
            <person name="Ke L."/>
            <person name="Zhang D."/>
            <person name="Wu Y."/>
            <person name="Sun Y."/>
            <person name="Mei J."/>
            <person name="Sun J."/>
            <person name="Sun Y."/>
        </authorList>
    </citation>
    <scope>NUCLEOTIDE SEQUENCE [LARGE SCALE GENOMIC DNA]</scope>
    <source>
        <strain evidence="2">cv. E1</strain>
        <tissue evidence="1">Leaf</tissue>
    </source>
</reference>
<keyword evidence="2" id="KW-1185">Reference proteome</keyword>
<dbReference type="Proteomes" id="UP000828251">
    <property type="component" value="Unassembled WGS sequence"/>
</dbReference>
<accession>A0A9D3ZLZ0</accession>
<protein>
    <submittedName>
        <fullName evidence="1">Uncharacterized protein</fullName>
    </submittedName>
</protein>
<evidence type="ECO:0000313" key="2">
    <source>
        <dbReference type="Proteomes" id="UP000828251"/>
    </source>
</evidence>
<organism evidence="1 2">
    <name type="scientific">Gossypium stocksii</name>
    <dbReference type="NCBI Taxonomy" id="47602"/>
    <lineage>
        <taxon>Eukaryota</taxon>
        <taxon>Viridiplantae</taxon>
        <taxon>Streptophyta</taxon>
        <taxon>Embryophyta</taxon>
        <taxon>Tracheophyta</taxon>
        <taxon>Spermatophyta</taxon>
        <taxon>Magnoliopsida</taxon>
        <taxon>eudicotyledons</taxon>
        <taxon>Gunneridae</taxon>
        <taxon>Pentapetalae</taxon>
        <taxon>rosids</taxon>
        <taxon>malvids</taxon>
        <taxon>Malvales</taxon>
        <taxon>Malvaceae</taxon>
        <taxon>Malvoideae</taxon>
        <taxon>Gossypium</taxon>
    </lineage>
</organism>